<reference evidence="1 2" key="1">
    <citation type="journal article" date="2019" name="Sci. Rep.">
        <title>Orb-weaving spider Araneus ventricosus genome elucidates the spidroin gene catalogue.</title>
        <authorList>
            <person name="Kono N."/>
            <person name="Nakamura H."/>
            <person name="Ohtoshi R."/>
            <person name="Moran D.A.P."/>
            <person name="Shinohara A."/>
            <person name="Yoshida Y."/>
            <person name="Fujiwara M."/>
            <person name="Mori M."/>
            <person name="Tomita M."/>
            <person name="Arakawa K."/>
        </authorList>
    </citation>
    <scope>NUCLEOTIDE SEQUENCE [LARGE SCALE GENOMIC DNA]</scope>
</reference>
<comment type="caution">
    <text evidence="1">The sequence shown here is derived from an EMBL/GenBank/DDBJ whole genome shotgun (WGS) entry which is preliminary data.</text>
</comment>
<keyword evidence="2" id="KW-1185">Reference proteome</keyword>
<name>A0A4Y2C417_ARAVE</name>
<proteinExistence type="predicted"/>
<organism evidence="1 2">
    <name type="scientific">Araneus ventricosus</name>
    <name type="common">Orbweaver spider</name>
    <name type="synonym">Epeira ventricosa</name>
    <dbReference type="NCBI Taxonomy" id="182803"/>
    <lineage>
        <taxon>Eukaryota</taxon>
        <taxon>Metazoa</taxon>
        <taxon>Ecdysozoa</taxon>
        <taxon>Arthropoda</taxon>
        <taxon>Chelicerata</taxon>
        <taxon>Arachnida</taxon>
        <taxon>Araneae</taxon>
        <taxon>Araneomorphae</taxon>
        <taxon>Entelegynae</taxon>
        <taxon>Araneoidea</taxon>
        <taxon>Araneidae</taxon>
        <taxon>Araneus</taxon>
    </lineage>
</organism>
<evidence type="ECO:0000313" key="2">
    <source>
        <dbReference type="Proteomes" id="UP000499080"/>
    </source>
</evidence>
<accession>A0A4Y2C417</accession>
<sequence>MSLQCKLAASSSHSDFEACVNLLQTDSHLHSCRVKFAKTKRGGCGLLVRCRLREKRVPGSEPDSTEDPSHIGPIKRQIICRESNALRWCGAEARRGGDMPGHSRAAKLVKITKNFDDIKATDARARRLRRFIHRWREILLKNC</sequence>
<evidence type="ECO:0000313" key="1">
    <source>
        <dbReference type="EMBL" id="GBL98064.1"/>
    </source>
</evidence>
<dbReference type="Proteomes" id="UP000499080">
    <property type="component" value="Unassembled WGS sequence"/>
</dbReference>
<protein>
    <submittedName>
        <fullName evidence="1">Uncharacterized protein</fullName>
    </submittedName>
</protein>
<dbReference type="EMBL" id="BGPR01237520">
    <property type="protein sequence ID" value="GBL98064.1"/>
    <property type="molecule type" value="Genomic_DNA"/>
</dbReference>
<gene>
    <name evidence="1" type="ORF">AVEN_220125_1</name>
</gene>
<dbReference type="AlphaFoldDB" id="A0A4Y2C417"/>